<reference evidence="6 7" key="1">
    <citation type="submission" date="2017-05" db="EMBL/GenBank/DDBJ databases">
        <title>Biotechnological potential of actinobacteria isolated from South African environments.</title>
        <authorList>
            <person name="Le Roes-Hill M."/>
            <person name="Prins A."/>
            <person name="Durrell K.A."/>
        </authorList>
    </citation>
    <scope>NUCLEOTIDE SEQUENCE [LARGE SCALE GENOMIC DNA]</scope>
    <source>
        <strain evidence="6">BS2</strain>
    </source>
</reference>
<evidence type="ECO:0000313" key="6">
    <source>
        <dbReference type="EMBL" id="OUC79804.1"/>
    </source>
</evidence>
<evidence type="ECO:0000256" key="3">
    <source>
        <dbReference type="ARBA" id="ARBA00022553"/>
    </source>
</evidence>
<dbReference type="SUPFAM" id="SSF47336">
    <property type="entry name" value="ACP-like"/>
    <property type="match status" value="2"/>
</dbReference>
<sequence length="2731" mass="295480">MAIADYRAGTPGDVDETIEVLPLTAAQRGMWFAESLSSEYSVNIAQYVDIRHAPGGLDVELFAQCCVEVGKLVESPFVRLTEIDGIPMQYVDVDFDQTVDILDFRSEPDPVAAATEWMQAEYRQPVDLLNDQFIIVSILLISDERTFWYNRAHHIIIDGYAALSIMRRTVDRYNALRRGEEPRDKAPATMADIVAYEETYQGSTRRETDRAHWLERVADLPERVTLSKVGTTGSLSFDNVVSSAALDPERQRRYETLAGELNSSLAVLMTSAFGAFLARMSNHDDIVLSLPVTGRATAKIKISGGMVSNILPIRLREVSSKSVRELIQTAQLELTGALRHQRYRSDDIRRDAGLDQSSVSFGPTINMVFFDEQVAIDGTDMEYRILTSGILEDLLINLYQSSPGAPLVVDLHGNPHLYSPAELDALHGRFLTFLDRFLSDAALDTPVADVGLLVDSDTRLLEALPQPRPRASTSTLVELFDDVATAHRHRGAVSDADGVTLSYAELASRSDAMARSLRARGIGAGDLVGVATARDTSLVVVMLAVLKAGAGYLPLDTGNPEERLRYIVHDAAPACLVVSDGDRPGWAGECEVVQTGQLLDEARTPEAAAVPVPRGPMTPEATAYVIYTSGSTGAPKGVEIVHRNVATLLEAASADFDFTPEDVWSVFHSYAFDFSVWEIFGPLLTGGRAVIVDRMVARAPAEFLQLLADEQITVASLTPSAFSIVADVRRRTGTPLALRYIVFGGEELRFDEVHNWYESFGDEIELVNMYGITETTVHVTYRPLDPDLVRGESASLIGRPLNSLGLRVLDNRLRPVPEGAVGEIYVVGEQLARGYRNRRGLTATRFVADLDGTGERMYRSGDLGRRIGTDVQYLGRADTQVQLRGFRVELGEVETALRAVDGVAASAAVVTDAASAGGAKLIGYAVVETGCELDESAIREQVRARVPGYMVPDVVMLIDELPLTANGKLNRQALPAPVFARDERVAYVAPSTPREREVVTIVEELLDIEPIGLQDNIFALGADSLTAARLASRLRTVAGLDIKLANVFESQSLGDIIRVATPVADDAATRRPELVPQPRPDRIPLAFSQRRLWFINRLDPTSAAYNIPGAVRLGADVDVAALAAAIDDVIARHEPLRTTFPDEDGETFQFIHSAEAAAAARLFDVVDVAPVDTDRRLADFAVTGFDLNYEYPVRARLFRAVAPDGTLDHVLIVVMHHIVGDGASLGPLITDVLTAYAARLAHQEPAWRPLPVQYADYALWQREVLGEATDETSLMSAQLDFWRTELAGMPELISLPTDRARPIRPSGAGGYVDTLLDADTVARLHAVAAQHGVTVFAIFHAALAVMLSRLSGSDDVAIGTAIAGRDEPELTELIGMFVNTLVLRTRVHPDTDLTKLLNEANHTRAQALSNADVPFEQVVDAVGARRSTAHSPLFQVELVMQHDQVERLFQDEAGISLIDARAPFAKYDLSLSVVEYSDTGDHAGQISVAFGYARDLFDESTVERFARYLHDVLGAIAGSLEADDAGRSLRVDDLFAFPETEVDTVRGWSRGAPHELTAPDLASALLAGYRQDPDAVALVFADRELTYAEFASRASTLARRLVDDGVGPDVAVAVCIPRSVELLVAVHAIVLAGGQYVPLDTEAPSDRADYMLETAGTRRVLVGPGPRPAVVDDLADRVTVTVVDASTDADVPGEPFTPDERHMPLGPENAAYTIFTSGSTGRPKGVVVSHRAIVNRLDWMQEHYTLTQRDVVLQKTPVTFDVSVWELFWPFISGSRLVVAVPGGHGDPSYLVDIIQREDVTTLHFVPSMLSTFLDVVGADRLAELSSLRQVFTSGEALTASTAGGLRTALPAVGLHNLYGPTEAAVDVTEHNVRGSETVVPIGRPVPNTTIHILDHRLRPLPVGVPGEIYLGGVQLARGYVSQGRLSAERFVADPYGPPGSRLYRTGDLGKWSPAGEIEYLGRNDFQVKLRGQRLELGEIESALMSVPGIVHAAVTVADLAAGQSLVAYYSPDSVTPADAQSHLNGTVPEFMVPTIWMPLPTMPLNSAGKVDRKALPAPVIETAEFVPASTETERIIARVFADVLGVDRISVAESFFDLGGNSLSATKVAARLSADLEVDIPVAAVFDAPSVQAMATFASDHGTPSRRPRLAARTHGDRAPLSAVQRGMWLINRADPASPAYNVAMALRLSGQLDTDAIGGAIEDLIDRHESMRTRYPLVDGEPIQLVLDLDAALDLLERSVVDVDGDPVPVIAEFTGRGFDVTVAPPLRMMLLRLTDTEHILVFVVHHITADGASMLPLATDVMTAYSARVSGRRPEWAPLAVQYLDYTLWQQEALAVPGPDGTTEADRQLAYWSDRLRNAPARLELPTDRPRPRTPSFVGDEVRFDIDGCLVRKLEAVARQHNATLFMVMQTALVVLLSRLTTQRDIVIGTPFAGRGQPELDGVVGMFVNTLALRSRLQDEEKFAELLQRVRDEDLADMANAEIAFDTIVSSVLSSPPTSYNPIYQVMFAYQNFTIPSLDMDSMTIAPISEQLTPAKVDLQLTLFPDDFGAPAAKDADSMTGQLIYAADIFTKSTVETYAQRYLRVLEEVSENPQVLVGDIDIATAAEQVAADEIAGAELAVALPDLVARATAAAPDAVAAAHQGAEVTFAVLSSISDAMAAALPDPDSALTTALMSLLPGLAVSGPDALGDVLGELRTNALGTLDGAVSGGGSRGNEAVQSTKGMTQT</sequence>
<feature type="domain" description="Carrier" evidence="5">
    <location>
        <begin position="2068"/>
        <end position="2143"/>
    </location>
</feature>
<dbReference type="GO" id="GO:0047527">
    <property type="term" value="F:2,3-dihydroxybenzoate-serine ligase activity"/>
    <property type="evidence" value="ECO:0007669"/>
    <property type="project" value="TreeGrafter"/>
</dbReference>
<feature type="compositionally biased region" description="Polar residues" evidence="4">
    <location>
        <begin position="2721"/>
        <end position="2731"/>
    </location>
</feature>
<organism evidence="6 7">
    <name type="scientific">Gordonia lacunae</name>
    <dbReference type="NCBI Taxonomy" id="417102"/>
    <lineage>
        <taxon>Bacteria</taxon>
        <taxon>Bacillati</taxon>
        <taxon>Actinomycetota</taxon>
        <taxon>Actinomycetes</taxon>
        <taxon>Mycobacteriales</taxon>
        <taxon>Gordoniaceae</taxon>
        <taxon>Gordonia</taxon>
    </lineage>
</organism>
<evidence type="ECO:0000256" key="4">
    <source>
        <dbReference type="SAM" id="MobiDB-lite"/>
    </source>
</evidence>
<dbReference type="InterPro" id="IPR001242">
    <property type="entry name" value="Condensation_dom"/>
</dbReference>
<feature type="region of interest" description="Disordered" evidence="4">
    <location>
        <begin position="2710"/>
        <end position="2731"/>
    </location>
</feature>
<dbReference type="InterPro" id="IPR009081">
    <property type="entry name" value="PP-bd_ACP"/>
</dbReference>
<dbReference type="InterPro" id="IPR045851">
    <property type="entry name" value="AMP-bd_C_sf"/>
</dbReference>
<dbReference type="CDD" id="cd17646">
    <property type="entry name" value="A_NRPS_AB3403-like"/>
    <property type="match status" value="1"/>
</dbReference>
<dbReference type="SMART" id="SM00823">
    <property type="entry name" value="PKS_PP"/>
    <property type="match status" value="2"/>
</dbReference>
<keyword evidence="2" id="KW-0596">Phosphopantetheine</keyword>
<dbReference type="GO" id="GO:0005829">
    <property type="term" value="C:cytosol"/>
    <property type="evidence" value="ECO:0007669"/>
    <property type="project" value="TreeGrafter"/>
</dbReference>
<dbReference type="InterPro" id="IPR020845">
    <property type="entry name" value="AMP-binding_CS"/>
</dbReference>
<dbReference type="GO" id="GO:0031177">
    <property type="term" value="F:phosphopantetheine binding"/>
    <property type="evidence" value="ECO:0007669"/>
    <property type="project" value="InterPro"/>
</dbReference>
<dbReference type="EMBL" id="NGFO01000005">
    <property type="protein sequence ID" value="OUC79804.1"/>
    <property type="molecule type" value="Genomic_DNA"/>
</dbReference>
<dbReference type="InterPro" id="IPR023213">
    <property type="entry name" value="CAT-like_dom_sf"/>
</dbReference>
<feature type="domain" description="Carrier" evidence="5">
    <location>
        <begin position="989"/>
        <end position="1064"/>
    </location>
</feature>
<dbReference type="OrthoDB" id="2472181at2"/>
<name>A0A243QG85_9ACTN</name>
<dbReference type="NCBIfam" id="TIGR01733">
    <property type="entry name" value="AA-adenyl-dom"/>
    <property type="match status" value="2"/>
</dbReference>
<dbReference type="InterPro" id="IPR042099">
    <property type="entry name" value="ANL_N_sf"/>
</dbReference>
<feature type="region of interest" description="Disordered" evidence="4">
    <location>
        <begin position="2139"/>
        <end position="2158"/>
    </location>
</feature>
<dbReference type="Gene3D" id="1.10.1200.10">
    <property type="entry name" value="ACP-like"/>
    <property type="match status" value="2"/>
</dbReference>
<dbReference type="Gene3D" id="2.30.38.10">
    <property type="entry name" value="Luciferase, Domain 3"/>
    <property type="match status" value="1"/>
</dbReference>
<dbReference type="SUPFAM" id="SSF52777">
    <property type="entry name" value="CoA-dependent acyltransferases"/>
    <property type="match status" value="6"/>
</dbReference>
<evidence type="ECO:0000259" key="5">
    <source>
        <dbReference type="PROSITE" id="PS50075"/>
    </source>
</evidence>
<keyword evidence="3" id="KW-0597">Phosphoprotein</keyword>
<evidence type="ECO:0000256" key="2">
    <source>
        <dbReference type="ARBA" id="ARBA00022450"/>
    </source>
</evidence>
<dbReference type="Gene3D" id="3.30.559.30">
    <property type="entry name" value="Nonribosomal peptide synthetase, condensation domain"/>
    <property type="match status" value="3"/>
</dbReference>
<dbReference type="InterPro" id="IPR025110">
    <property type="entry name" value="AMP-bd_C"/>
</dbReference>
<dbReference type="Gene3D" id="3.30.559.10">
    <property type="entry name" value="Chloramphenicol acetyltransferase-like domain"/>
    <property type="match status" value="3"/>
</dbReference>
<comment type="cofactor">
    <cofactor evidence="1">
        <name>pantetheine 4'-phosphate</name>
        <dbReference type="ChEBI" id="CHEBI:47942"/>
    </cofactor>
</comment>
<protein>
    <submittedName>
        <fullName evidence="6">Non-ribosomal peptide synthetase</fullName>
    </submittedName>
</protein>
<dbReference type="Proteomes" id="UP000194632">
    <property type="component" value="Unassembled WGS sequence"/>
</dbReference>
<dbReference type="Pfam" id="PF00550">
    <property type="entry name" value="PP-binding"/>
    <property type="match status" value="2"/>
</dbReference>
<dbReference type="GO" id="GO:0043041">
    <property type="term" value="P:amino acid activation for nonribosomal peptide biosynthetic process"/>
    <property type="evidence" value="ECO:0007669"/>
    <property type="project" value="TreeGrafter"/>
</dbReference>
<dbReference type="SUPFAM" id="SSF56801">
    <property type="entry name" value="Acetyl-CoA synthetase-like"/>
    <property type="match status" value="2"/>
</dbReference>
<proteinExistence type="predicted"/>
<dbReference type="FunFam" id="2.30.38.10:FF:000001">
    <property type="entry name" value="Non-ribosomal peptide synthetase PvdI"/>
    <property type="match status" value="1"/>
</dbReference>
<dbReference type="InterPro" id="IPR020806">
    <property type="entry name" value="PKS_PP-bd"/>
</dbReference>
<dbReference type="CDD" id="cd19540">
    <property type="entry name" value="LCL_NRPS-like"/>
    <property type="match status" value="2"/>
</dbReference>
<dbReference type="UniPathway" id="UPA00011"/>
<dbReference type="GO" id="GO:0009239">
    <property type="term" value="P:enterobactin biosynthetic process"/>
    <property type="evidence" value="ECO:0007669"/>
    <property type="project" value="TreeGrafter"/>
</dbReference>
<dbReference type="Pfam" id="PF00501">
    <property type="entry name" value="AMP-binding"/>
    <property type="match status" value="2"/>
</dbReference>
<dbReference type="CDD" id="cd17643">
    <property type="entry name" value="A_NRPS_Cytc1-like"/>
    <property type="match status" value="1"/>
</dbReference>
<dbReference type="STRING" id="417102.CA982_05720"/>
<dbReference type="GO" id="GO:0009366">
    <property type="term" value="C:enterobactin synthetase complex"/>
    <property type="evidence" value="ECO:0007669"/>
    <property type="project" value="TreeGrafter"/>
</dbReference>
<dbReference type="PANTHER" id="PTHR45527">
    <property type="entry name" value="NONRIBOSOMAL PEPTIDE SYNTHETASE"/>
    <property type="match status" value="1"/>
</dbReference>
<keyword evidence="7" id="KW-1185">Reference proteome</keyword>
<dbReference type="RefSeq" id="WP_086534391.1">
    <property type="nucleotide sequence ID" value="NZ_NGFO01000005.1"/>
</dbReference>
<gene>
    <name evidence="6" type="ORF">CA982_05720</name>
</gene>
<comment type="caution">
    <text evidence="6">The sequence shown here is derived from an EMBL/GenBank/DDBJ whole genome shotgun (WGS) entry which is preliminary data.</text>
</comment>
<dbReference type="Pfam" id="PF00668">
    <property type="entry name" value="Condensation"/>
    <property type="match status" value="3"/>
</dbReference>
<accession>A0A243QG85</accession>
<dbReference type="Gene3D" id="3.40.50.980">
    <property type="match status" value="2"/>
</dbReference>
<dbReference type="GO" id="GO:0008610">
    <property type="term" value="P:lipid biosynthetic process"/>
    <property type="evidence" value="ECO:0007669"/>
    <property type="project" value="UniProtKB-ARBA"/>
</dbReference>
<dbReference type="FunFam" id="3.40.50.980:FF:000002">
    <property type="entry name" value="Enterobactin synthetase component F"/>
    <property type="match status" value="2"/>
</dbReference>
<dbReference type="Gene3D" id="3.30.300.30">
    <property type="match status" value="2"/>
</dbReference>
<evidence type="ECO:0000256" key="1">
    <source>
        <dbReference type="ARBA" id="ARBA00001957"/>
    </source>
</evidence>
<dbReference type="PROSITE" id="PS00012">
    <property type="entry name" value="PHOSPHOPANTETHEINE"/>
    <property type="match status" value="2"/>
</dbReference>
<dbReference type="InterPro" id="IPR010071">
    <property type="entry name" value="AA_adenyl_dom"/>
</dbReference>
<dbReference type="PANTHER" id="PTHR45527:SF1">
    <property type="entry name" value="FATTY ACID SYNTHASE"/>
    <property type="match status" value="1"/>
</dbReference>
<dbReference type="NCBIfam" id="NF003417">
    <property type="entry name" value="PRK04813.1"/>
    <property type="match status" value="3"/>
</dbReference>
<dbReference type="InterPro" id="IPR000873">
    <property type="entry name" value="AMP-dep_synth/lig_dom"/>
</dbReference>
<evidence type="ECO:0000313" key="7">
    <source>
        <dbReference type="Proteomes" id="UP000194632"/>
    </source>
</evidence>
<dbReference type="FunFam" id="3.40.50.12780:FF:000012">
    <property type="entry name" value="Non-ribosomal peptide synthetase"/>
    <property type="match status" value="2"/>
</dbReference>
<dbReference type="InterPro" id="IPR036736">
    <property type="entry name" value="ACP-like_sf"/>
</dbReference>
<dbReference type="InterPro" id="IPR006162">
    <property type="entry name" value="Ppantetheine_attach_site"/>
</dbReference>
<dbReference type="PROSITE" id="PS00455">
    <property type="entry name" value="AMP_BINDING"/>
    <property type="match status" value="1"/>
</dbReference>
<dbReference type="Pfam" id="PF13193">
    <property type="entry name" value="AMP-binding_C"/>
    <property type="match status" value="2"/>
</dbReference>
<dbReference type="Gene3D" id="3.40.50.12780">
    <property type="entry name" value="N-terminal domain of ligase-like"/>
    <property type="match status" value="1"/>
</dbReference>
<dbReference type="PROSITE" id="PS50075">
    <property type="entry name" value="CARRIER"/>
    <property type="match status" value="2"/>
</dbReference>